<evidence type="ECO:0000313" key="3">
    <source>
        <dbReference type="EMBL" id="CAG8452987.1"/>
    </source>
</evidence>
<name>A0A9N8YU88_9GLOM</name>
<protein>
    <submittedName>
        <fullName evidence="3">16827_t:CDS:1</fullName>
    </submittedName>
</protein>
<dbReference type="InterPro" id="IPR015940">
    <property type="entry name" value="UBA"/>
</dbReference>
<dbReference type="PANTHER" id="PTHR16525:SF0">
    <property type="entry name" value="PROTEIN C12ORF4"/>
    <property type="match status" value="1"/>
</dbReference>
<dbReference type="SUPFAM" id="SSF46934">
    <property type="entry name" value="UBA-like"/>
    <property type="match status" value="1"/>
</dbReference>
<dbReference type="EMBL" id="CAJVPQ010000166">
    <property type="protein sequence ID" value="CAG8452987.1"/>
    <property type="molecule type" value="Genomic_DNA"/>
</dbReference>
<dbReference type="Pfam" id="PF10154">
    <property type="entry name" value="Fy-3"/>
    <property type="match status" value="3"/>
</dbReference>
<evidence type="ECO:0000313" key="4">
    <source>
        <dbReference type="Proteomes" id="UP000789570"/>
    </source>
</evidence>
<dbReference type="PANTHER" id="PTHR16525">
    <property type="entry name" value="PROTEIN C12ORF4"/>
    <property type="match status" value="1"/>
</dbReference>
<dbReference type="Gene3D" id="1.10.8.10">
    <property type="entry name" value="DNA helicase RuvA subunit, C-terminal domain"/>
    <property type="match status" value="1"/>
</dbReference>
<dbReference type="GO" id="GO:0005737">
    <property type="term" value="C:cytoplasm"/>
    <property type="evidence" value="ECO:0007669"/>
    <property type="project" value="TreeGrafter"/>
</dbReference>
<evidence type="ECO:0000259" key="2">
    <source>
        <dbReference type="PROSITE" id="PS50030"/>
    </source>
</evidence>
<dbReference type="OrthoDB" id="415359at2759"/>
<feature type="region of interest" description="Disordered" evidence="1">
    <location>
        <begin position="485"/>
        <end position="514"/>
    </location>
</feature>
<comment type="caution">
    <text evidence="3">The sequence shown here is derived from an EMBL/GenBank/DDBJ whole genome shotgun (WGS) entry which is preliminary data.</text>
</comment>
<dbReference type="InterPro" id="IPR009060">
    <property type="entry name" value="UBA-like_sf"/>
</dbReference>
<reference evidence="3" key="1">
    <citation type="submission" date="2021-06" db="EMBL/GenBank/DDBJ databases">
        <authorList>
            <person name="Kallberg Y."/>
            <person name="Tangrot J."/>
            <person name="Rosling A."/>
        </authorList>
    </citation>
    <scope>NUCLEOTIDE SEQUENCE</scope>
    <source>
        <strain evidence="3">UK204</strain>
    </source>
</reference>
<organism evidence="3 4">
    <name type="scientific">Funneliformis caledonium</name>
    <dbReference type="NCBI Taxonomy" id="1117310"/>
    <lineage>
        <taxon>Eukaryota</taxon>
        <taxon>Fungi</taxon>
        <taxon>Fungi incertae sedis</taxon>
        <taxon>Mucoromycota</taxon>
        <taxon>Glomeromycotina</taxon>
        <taxon>Glomeromycetes</taxon>
        <taxon>Glomerales</taxon>
        <taxon>Glomeraceae</taxon>
        <taxon>Funneliformis</taxon>
    </lineage>
</organism>
<dbReference type="CDD" id="cd14270">
    <property type="entry name" value="UBA"/>
    <property type="match status" value="1"/>
</dbReference>
<gene>
    <name evidence="3" type="ORF">FCALED_LOCUS1340</name>
</gene>
<feature type="domain" description="UBA" evidence="2">
    <location>
        <begin position="428"/>
        <end position="473"/>
    </location>
</feature>
<dbReference type="PROSITE" id="PS50030">
    <property type="entry name" value="UBA"/>
    <property type="match status" value="1"/>
</dbReference>
<dbReference type="Proteomes" id="UP000789570">
    <property type="component" value="Unassembled WGS sequence"/>
</dbReference>
<proteinExistence type="predicted"/>
<dbReference type="AlphaFoldDB" id="A0A9N8YU88"/>
<sequence>MTENLKIAKDAIITGHGSTAAGSVGTVASEIEEVLEKDSSVTGSSVYRTNEVMTEVITEARTEVIEDTQRREKRKPSYLRGTKDVVMGSIKQGFGKVFGNDEMKGTGKNQKDSGKEEVHISIDLKYAIPPSNKKCIVTICLKKDQLLLDVVRRFMNDNKIPCYLELSLLSVIESLMKESLRIDIEINRKIESDLEARNFRKNLVSKYKTHTVRYNDSPAEDNFPKAHNTLVLSPIPSIFDTLLQLEEKYKQAIMEIVSARENELEHIQDKHHKEIDEIVFSYNNGLNNLVEKHREDVEYKQATLASELEDIKRTQKNEYCEFVVKLYEAHQRWIAEHQSASDPNWTFRLDGKDIVSEVISSLKKSRKDLSKQILRFNKGHGARSHHGSVSSLSEVLSPVMPSPPSPMFSPVSSSFSGNGDDKIMTYFNHDDNPVSMKMINEIQEMGFNYDQAKVALEMVNWSMEQAVALLCEQLERVDAQIANNTSLPPRRTSIPFASSPLKENPSSIGKSRNKSLRRPKLAILTKPEKKNWSPMSFFNQKQPMVTAPSTPVKRFSGWLSRKVMDDDVNGDEPNLHLADNTQLMESFTISLGNQVKSTHNLRLLVSDMDDLFKSSNDTAKDMAYRAQTAANLYSQNLTAIVLILTPGDWANYKLGKSANKAFFLRCRESTEFHFKDVESQLEAIERDFGRFEVQEGDFFITKHSNLPLVHVVFHLVIEFESITKSELTHKSRVMDGLRNILRTVDRFDIASMSLPFLLLPSKIDPFSDPTLDENILYKRGELVLKCIRGFMIQNSRLPKRVSNEQEQEAKTVSFLLSNNVCERQFHDFKGLLTRTFKTS</sequence>
<keyword evidence="4" id="KW-1185">Reference proteome</keyword>
<accession>A0A9N8YU88</accession>
<dbReference type="InterPro" id="IPR019311">
    <property type="entry name" value="Fy-3"/>
</dbReference>
<evidence type="ECO:0000256" key="1">
    <source>
        <dbReference type="SAM" id="MobiDB-lite"/>
    </source>
</evidence>